<dbReference type="PANTHER" id="PTHR16138">
    <property type="entry name" value="MYCOPHENOLIC ACID ACYL-GLUCURONIDE ESTERASE, MITOCHONDRIAL"/>
    <property type="match status" value="1"/>
</dbReference>
<organism evidence="4 5">
    <name type="scientific">Desulfosoma caldarium</name>
    <dbReference type="NCBI Taxonomy" id="610254"/>
    <lineage>
        <taxon>Bacteria</taxon>
        <taxon>Pseudomonadati</taxon>
        <taxon>Thermodesulfobacteriota</taxon>
        <taxon>Syntrophobacteria</taxon>
        <taxon>Syntrophobacterales</taxon>
        <taxon>Syntrophobacteraceae</taxon>
        <taxon>Desulfosoma</taxon>
    </lineage>
</organism>
<evidence type="ECO:0000313" key="4">
    <source>
        <dbReference type="EMBL" id="ROR01767.1"/>
    </source>
</evidence>
<keyword evidence="1" id="KW-0378">Hydrolase</keyword>
<comment type="caution">
    <text evidence="4">The sequence shown here is derived from an EMBL/GenBank/DDBJ whole genome shotgun (WGS) entry which is preliminary data.</text>
</comment>
<evidence type="ECO:0000313" key="5">
    <source>
        <dbReference type="Proteomes" id="UP000276223"/>
    </source>
</evidence>
<sequence>MQEPEATTISIPSTRGAIPAVVHCPCESLASTDESAGVVLCCHGLLSAKNSPKFLDMAEALALRGLWAVRFDFTGCGENTSRFGASLVETRLDDLECVVAWARSRHRPWGRKAVMGLFGSSLGGFMSYVYSALFPGKVQALALWAAPARLQGIGGHAKPRPVELERTWPLALPLGTPSAVDDLPAVPDVLIVHGTHDELVPWNHAVDYYRCAAEEKRFMLLEGADHRLTDSEARAMASKATVTWFFSKLMTPAESAEKP</sequence>
<keyword evidence="2" id="KW-1133">Transmembrane helix</keyword>
<dbReference type="OrthoDB" id="9813296at2"/>
<evidence type="ECO:0000259" key="3">
    <source>
        <dbReference type="Pfam" id="PF12146"/>
    </source>
</evidence>
<feature type="transmembrane region" description="Helical" evidence="2">
    <location>
        <begin position="113"/>
        <end position="133"/>
    </location>
</feature>
<accession>A0A3N1VPC1</accession>
<dbReference type="EMBL" id="RJVA01000010">
    <property type="protein sequence ID" value="ROR01767.1"/>
    <property type="molecule type" value="Genomic_DNA"/>
</dbReference>
<protein>
    <submittedName>
        <fullName evidence="4">Putative redox protein</fullName>
    </submittedName>
</protein>
<keyword evidence="5" id="KW-1185">Reference proteome</keyword>
<keyword evidence="2" id="KW-0812">Transmembrane</keyword>
<name>A0A3N1VPC1_9BACT</name>
<dbReference type="InterPro" id="IPR029058">
    <property type="entry name" value="AB_hydrolase_fold"/>
</dbReference>
<evidence type="ECO:0000256" key="1">
    <source>
        <dbReference type="ARBA" id="ARBA00022801"/>
    </source>
</evidence>
<dbReference type="Proteomes" id="UP000276223">
    <property type="component" value="Unassembled WGS sequence"/>
</dbReference>
<feature type="domain" description="Serine aminopeptidase S33" evidence="3">
    <location>
        <begin position="34"/>
        <end position="149"/>
    </location>
</feature>
<dbReference type="InterPro" id="IPR022742">
    <property type="entry name" value="Hydrolase_4"/>
</dbReference>
<dbReference type="PANTHER" id="PTHR16138:SF7">
    <property type="entry name" value="PALMITOYL-PROTEIN THIOESTERASE ABHD10, MITOCHONDRIAL"/>
    <property type="match status" value="1"/>
</dbReference>
<dbReference type="RefSeq" id="WP_123289462.1">
    <property type="nucleotide sequence ID" value="NZ_RJVA01000010.1"/>
</dbReference>
<reference evidence="4 5" key="1">
    <citation type="submission" date="2018-11" db="EMBL/GenBank/DDBJ databases">
        <title>Genomic Encyclopedia of Type Strains, Phase IV (KMG-IV): sequencing the most valuable type-strain genomes for metagenomic binning, comparative biology and taxonomic classification.</title>
        <authorList>
            <person name="Goeker M."/>
        </authorList>
    </citation>
    <scope>NUCLEOTIDE SEQUENCE [LARGE SCALE GENOMIC DNA]</scope>
    <source>
        <strain evidence="4 5">DSM 22027</strain>
    </source>
</reference>
<dbReference type="Pfam" id="PF12146">
    <property type="entry name" value="Hydrolase_4"/>
    <property type="match status" value="1"/>
</dbReference>
<dbReference type="AlphaFoldDB" id="A0A3N1VPC1"/>
<proteinExistence type="predicted"/>
<dbReference type="Gene3D" id="3.40.50.1820">
    <property type="entry name" value="alpha/beta hydrolase"/>
    <property type="match status" value="1"/>
</dbReference>
<gene>
    <name evidence="4" type="ORF">EDC27_0953</name>
</gene>
<dbReference type="GO" id="GO:0004553">
    <property type="term" value="F:hydrolase activity, hydrolyzing O-glycosyl compounds"/>
    <property type="evidence" value="ECO:0007669"/>
    <property type="project" value="TreeGrafter"/>
</dbReference>
<dbReference type="InterPro" id="IPR052382">
    <property type="entry name" value="ABHD10_acyl-thioesterase"/>
</dbReference>
<dbReference type="SUPFAM" id="SSF53474">
    <property type="entry name" value="alpha/beta-Hydrolases"/>
    <property type="match status" value="1"/>
</dbReference>
<keyword evidence="2" id="KW-0472">Membrane</keyword>
<evidence type="ECO:0000256" key="2">
    <source>
        <dbReference type="SAM" id="Phobius"/>
    </source>
</evidence>